<evidence type="ECO:0000313" key="1">
    <source>
        <dbReference type="EMBL" id="GFD57133.1"/>
    </source>
</evidence>
<dbReference type="AlphaFoldDB" id="A0A699XD57"/>
<proteinExistence type="predicted"/>
<protein>
    <submittedName>
        <fullName evidence="1">Uncharacterized protein</fullName>
    </submittedName>
</protein>
<reference evidence="1" key="1">
    <citation type="journal article" date="2019" name="Sci. Rep.">
        <title>Draft genome of Tanacetum cinerariifolium, the natural source of mosquito coil.</title>
        <authorList>
            <person name="Yamashiro T."/>
            <person name="Shiraishi A."/>
            <person name="Satake H."/>
            <person name="Nakayama K."/>
        </authorList>
    </citation>
    <scope>NUCLEOTIDE SEQUENCE</scope>
</reference>
<dbReference type="EMBL" id="BKCJ011837442">
    <property type="protein sequence ID" value="GFD57133.1"/>
    <property type="molecule type" value="Genomic_DNA"/>
</dbReference>
<accession>A0A699XD57</accession>
<sequence length="88" mass="10087">KTPSEIFEDVYQFVKADYDLLRHKASISEYMRGIGAALQLRSEDASVRKVFEELAVAYVLDADTDPTNTPLWEFEGSPCASRRRSWEL</sequence>
<feature type="non-terminal residue" evidence="1">
    <location>
        <position position="88"/>
    </location>
</feature>
<name>A0A699XD57_TANCI</name>
<comment type="caution">
    <text evidence="1">The sequence shown here is derived from an EMBL/GenBank/DDBJ whole genome shotgun (WGS) entry which is preliminary data.</text>
</comment>
<organism evidence="1">
    <name type="scientific">Tanacetum cinerariifolium</name>
    <name type="common">Dalmatian daisy</name>
    <name type="synonym">Chrysanthemum cinerariifolium</name>
    <dbReference type="NCBI Taxonomy" id="118510"/>
    <lineage>
        <taxon>Eukaryota</taxon>
        <taxon>Viridiplantae</taxon>
        <taxon>Streptophyta</taxon>
        <taxon>Embryophyta</taxon>
        <taxon>Tracheophyta</taxon>
        <taxon>Spermatophyta</taxon>
        <taxon>Magnoliopsida</taxon>
        <taxon>eudicotyledons</taxon>
        <taxon>Gunneridae</taxon>
        <taxon>Pentapetalae</taxon>
        <taxon>asterids</taxon>
        <taxon>campanulids</taxon>
        <taxon>Asterales</taxon>
        <taxon>Asteraceae</taxon>
        <taxon>Asteroideae</taxon>
        <taxon>Anthemideae</taxon>
        <taxon>Anthemidinae</taxon>
        <taxon>Tanacetum</taxon>
    </lineage>
</organism>
<feature type="non-terminal residue" evidence="1">
    <location>
        <position position="1"/>
    </location>
</feature>
<gene>
    <name evidence="1" type="ORF">Tci_929102</name>
</gene>